<name>A0AA96F742_9MICO</name>
<keyword evidence="2" id="KW-0812">Transmembrane</keyword>
<organism evidence="3 4">
    <name type="scientific">Demequina capsici</name>
    <dbReference type="NCBI Taxonomy" id="3075620"/>
    <lineage>
        <taxon>Bacteria</taxon>
        <taxon>Bacillati</taxon>
        <taxon>Actinomycetota</taxon>
        <taxon>Actinomycetes</taxon>
        <taxon>Micrococcales</taxon>
        <taxon>Demequinaceae</taxon>
        <taxon>Demequina</taxon>
    </lineage>
</organism>
<dbReference type="EMBL" id="CP134879">
    <property type="protein sequence ID" value="WNM25296.1"/>
    <property type="molecule type" value="Genomic_DNA"/>
</dbReference>
<feature type="transmembrane region" description="Helical" evidence="2">
    <location>
        <begin position="35"/>
        <end position="55"/>
    </location>
</feature>
<feature type="region of interest" description="Disordered" evidence="1">
    <location>
        <begin position="61"/>
        <end position="89"/>
    </location>
</feature>
<evidence type="ECO:0000256" key="1">
    <source>
        <dbReference type="SAM" id="MobiDB-lite"/>
    </source>
</evidence>
<protein>
    <submittedName>
        <fullName evidence="3">Uncharacterized protein</fullName>
    </submittedName>
</protein>
<evidence type="ECO:0000313" key="4">
    <source>
        <dbReference type="Proteomes" id="UP001304125"/>
    </source>
</evidence>
<dbReference type="RefSeq" id="WP_313500140.1">
    <property type="nucleotide sequence ID" value="NZ_CP134879.1"/>
</dbReference>
<accession>A0AA96F742</accession>
<keyword evidence="4" id="KW-1185">Reference proteome</keyword>
<dbReference type="Proteomes" id="UP001304125">
    <property type="component" value="Chromosome"/>
</dbReference>
<gene>
    <name evidence="3" type="ORF">RN606_03880</name>
</gene>
<proteinExistence type="predicted"/>
<evidence type="ECO:0000256" key="2">
    <source>
        <dbReference type="SAM" id="Phobius"/>
    </source>
</evidence>
<dbReference type="AlphaFoldDB" id="A0AA96F742"/>
<sequence length="89" mass="8990">MITQAILSTLDAAQWLVSAAGSVDEAPAGPSALPMIAAVAIGLPMVGVLVGFVWVKIRDRDDPAGPVLRPGRDARSDDGSGADGTGNVH</sequence>
<keyword evidence="2" id="KW-0472">Membrane</keyword>
<evidence type="ECO:0000313" key="3">
    <source>
        <dbReference type="EMBL" id="WNM25296.1"/>
    </source>
</evidence>
<reference evidence="3 4" key="1">
    <citation type="submission" date="2023-09" db="EMBL/GenBank/DDBJ databases">
        <title>Demequina sp. a novel bacteria isolated from Capsicum annuum.</title>
        <authorList>
            <person name="Humaira Z."/>
            <person name="Lee J."/>
            <person name="Cho D."/>
        </authorList>
    </citation>
    <scope>NUCLEOTIDE SEQUENCE [LARGE SCALE GENOMIC DNA]</scope>
    <source>
        <strain evidence="3 4">OYTSA14</strain>
    </source>
</reference>
<keyword evidence="2" id="KW-1133">Transmembrane helix</keyword>